<dbReference type="Pfam" id="PF12292">
    <property type="entry name" value="DUF3624"/>
    <property type="match status" value="1"/>
</dbReference>
<protein>
    <recommendedName>
        <fullName evidence="4">DUF3624 domain-containing protein</fullName>
    </recommendedName>
</protein>
<dbReference type="KEGG" id="vga:BSQ33_10300"/>
<feature type="transmembrane region" description="Helical" evidence="1">
    <location>
        <begin position="21"/>
        <end position="39"/>
    </location>
</feature>
<name>A0A1Z2SFU6_VIBGA</name>
<reference evidence="2 3" key="1">
    <citation type="submission" date="2016-12" db="EMBL/GenBank/DDBJ databases">
        <authorList>
            <person name="Song W.-J."/>
            <person name="Kurnit D.M."/>
        </authorList>
    </citation>
    <scope>NUCLEOTIDE SEQUENCE [LARGE SCALE GENOMIC DNA]</scope>
    <source>
        <strain evidence="2 3">ATCC 43942</strain>
    </source>
</reference>
<dbReference type="InterPro" id="IPR022072">
    <property type="entry name" value="DUF3624"/>
</dbReference>
<dbReference type="OrthoDB" id="5589052at2"/>
<feature type="transmembrane region" description="Helical" evidence="1">
    <location>
        <begin position="51"/>
        <end position="73"/>
    </location>
</feature>
<keyword evidence="1" id="KW-1133">Transmembrane helix</keyword>
<keyword evidence="1" id="KW-0472">Membrane</keyword>
<evidence type="ECO:0000313" key="3">
    <source>
        <dbReference type="Proteomes" id="UP000196708"/>
    </source>
</evidence>
<keyword evidence="1" id="KW-0812">Transmembrane</keyword>
<evidence type="ECO:0000256" key="1">
    <source>
        <dbReference type="SAM" id="Phobius"/>
    </source>
</evidence>
<dbReference type="AlphaFoldDB" id="A0A1Z2SFU6"/>
<gene>
    <name evidence="2" type="ORF">BSQ33_10300</name>
</gene>
<evidence type="ECO:0000313" key="2">
    <source>
        <dbReference type="EMBL" id="ASA56046.1"/>
    </source>
</evidence>
<dbReference type="Proteomes" id="UP000196708">
    <property type="component" value="Chromosome 1"/>
</dbReference>
<dbReference type="RefSeq" id="WP_085049835.1">
    <property type="nucleotide sequence ID" value="NZ_CP018835.1"/>
</dbReference>
<accession>A0A1Z2SFU6</accession>
<sequence length="82" mass="9620">MTCNNCESSWFWKKIGRCQRCMNQLSVLCLLFWGIWLLWGMHHIKSVEGIALIGFGLAVHLLLSLHLWMKFVILPLRKSKPH</sequence>
<evidence type="ECO:0008006" key="4">
    <source>
        <dbReference type="Google" id="ProtNLM"/>
    </source>
</evidence>
<dbReference type="EMBL" id="CP018835">
    <property type="protein sequence ID" value="ASA56046.1"/>
    <property type="molecule type" value="Genomic_DNA"/>
</dbReference>
<proteinExistence type="predicted"/>
<organism evidence="2 3">
    <name type="scientific">Vibrio gazogenes</name>
    <dbReference type="NCBI Taxonomy" id="687"/>
    <lineage>
        <taxon>Bacteria</taxon>
        <taxon>Pseudomonadati</taxon>
        <taxon>Pseudomonadota</taxon>
        <taxon>Gammaproteobacteria</taxon>
        <taxon>Vibrionales</taxon>
        <taxon>Vibrionaceae</taxon>
        <taxon>Vibrio</taxon>
    </lineage>
</organism>